<dbReference type="GO" id="GO:0050660">
    <property type="term" value="F:flavin adenine dinucleotide binding"/>
    <property type="evidence" value="ECO:0007669"/>
    <property type="project" value="InterPro"/>
</dbReference>
<proteinExistence type="inferred from homology"/>
<evidence type="ECO:0000256" key="19">
    <source>
        <dbReference type="ARBA" id="ARBA00047546"/>
    </source>
</evidence>
<evidence type="ECO:0000256" key="13">
    <source>
        <dbReference type="ARBA" id="ARBA00022990"/>
    </source>
</evidence>
<dbReference type="GO" id="GO:0042758">
    <property type="term" value="P:long-chain fatty acid catabolic process"/>
    <property type="evidence" value="ECO:0007669"/>
    <property type="project" value="InterPro"/>
</dbReference>
<keyword evidence="16" id="KW-0496">Mitochondrion</keyword>
<dbReference type="InterPro" id="IPR034179">
    <property type="entry name" value="LCAD"/>
</dbReference>
<evidence type="ECO:0000256" key="21">
    <source>
        <dbReference type="ARBA" id="ARBA00047916"/>
    </source>
</evidence>
<evidence type="ECO:0000256" key="2">
    <source>
        <dbReference type="ARBA" id="ARBA00004305"/>
    </source>
</evidence>
<comment type="pathway">
    <text evidence="3">Lipid metabolism; mitochondrial fatty acid beta-oxidation.</text>
</comment>
<reference evidence="35 36" key="1">
    <citation type="journal article" date="2024" name="BMC Genomics">
        <title>Genome assembly of redclaw crayfish (Cherax quadricarinatus) provides insights into its immune adaptation and hypoxia tolerance.</title>
        <authorList>
            <person name="Liu Z."/>
            <person name="Zheng J."/>
            <person name="Li H."/>
            <person name="Fang K."/>
            <person name="Wang S."/>
            <person name="He J."/>
            <person name="Zhou D."/>
            <person name="Weng S."/>
            <person name="Chi M."/>
            <person name="Gu Z."/>
            <person name="He J."/>
            <person name="Li F."/>
            <person name="Wang M."/>
        </authorList>
    </citation>
    <scope>NUCLEOTIDE SEQUENCE [LARGE SCALE GENOMIC DNA]</scope>
    <source>
        <strain evidence="35">ZL_2023a</strain>
    </source>
</reference>
<keyword evidence="13" id="KW-0007">Acetylation</keyword>
<comment type="catalytic activity">
    <reaction evidence="21">
        <text>oxidized [electron-transfer flavoprotein] + hexadecanoyl-CoA + H(+) = (2E)-hexadecenoyl-CoA + reduced [electron-transfer flavoprotein]</text>
        <dbReference type="Rhea" id="RHEA:43448"/>
        <dbReference type="Rhea" id="RHEA-COMP:10685"/>
        <dbReference type="Rhea" id="RHEA-COMP:10686"/>
        <dbReference type="ChEBI" id="CHEBI:15378"/>
        <dbReference type="ChEBI" id="CHEBI:57379"/>
        <dbReference type="ChEBI" id="CHEBI:57692"/>
        <dbReference type="ChEBI" id="CHEBI:58307"/>
        <dbReference type="ChEBI" id="CHEBI:61526"/>
    </reaction>
    <physiologicalReaction direction="left-to-right" evidence="21">
        <dbReference type="Rhea" id="RHEA:43449"/>
    </physiologicalReaction>
</comment>
<keyword evidence="11" id="KW-0276">Fatty acid metabolism</keyword>
<feature type="domain" description="Acyl-CoA dehydrogenase/oxidase N-terminal" evidence="34">
    <location>
        <begin position="78"/>
        <end position="188"/>
    </location>
</feature>
<feature type="domain" description="Acyl-CoA oxidase/dehydrogenase middle" evidence="33">
    <location>
        <begin position="193"/>
        <end position="290"/>
    </location>
</feature>
<comment type="catalytic activity">
    <reaction evidence="25">
        <text>oxidized [electron-transfer flavoprotein] + (9Z)-octadecenoyl-CoA + H(+) = (2E,9Z)-octadecadienoyl-CoA + reduced [electron-transfer flavoprotein]</text>
        <dbReference type="Rhea" id="RHEA:47300"/>
        <dbReference type="Rhea" id="RHEA-COMP:10685"/>
        <dbReference type="Rhea" id="RHEA-COMP:10686"/>
        <dbReference type="ChEBI" id="CHEBI:15378"/>
        <dbReference type="ChEBI" id="CHEBI:57387"/>
        <dbReference type="ChEBI" id="CHEBI:57692"/>
        <dbReference type="ChEBI" id="CHEBI:58307"/>
        <dbReference type="ChEBI" id="CHEBI:77553"/>
    </reaction>
    <physiologicalReaction direction="left-to-right" evidence="25">
        <dbReference type="Rhea" id="RHEA:47301"/>
    </physiologicalReaction>
</comment>
<dbReference type="GO" id="GO:0004466">
    <property type="term" value="F:long-chain fatty acyl-CoA dehydrogenase activity"/>
    <property type="evidence" value="ECO:0007669"/>
    <property type="project" value="UniProtKB-EC"/>
</dbReference>
<evidence type="ECO:0000256" key="6">
    <source>
        <dbReference type="ARBA" id="ARBA00012040"/>
    </source>
</evidence>
<dbReference type="PANTHER" id="PTHR48083">
    <property type="entry name" value="MEDIUM-CHAIN SPECIFIC ACYL-COA DEHYDROGENASE, MITOCHONDRIAL-RELATED"/>
    <property type="match status" value="1"/>
</dbReference>
<keyword evidence="15" id="KW-0443">Lipid metabolism</keyword>
<evidence type="ECO:0000256" key="26">
    <source>
        <dbReference type="ARBA" id="ARBA00048877"/>
    </source>
</evidence>
<evidence type="ECO:0000256" key="15">
    <source>
        <dbReference type="ARBA" id="ARBA00023098"/>
    </source>
</evidence>
<dbReference type="GO" id="GO:0005759">
    <property type="term" value="C:mitochondrial matrix"/>
    <property type="evidence" value="ECO:0007669"/>
    <property type="project" value="UniProtKB-SubCell"/>
</dbReference>
<comment type="catalytic activity">
    <reaction evidence="18">
        <text>a long-chain 2,3-saturated fatty acyl-CoA + oxidized [electron-transfer flavoprotein] + H(+) = a long-chain (2E)-enoyl-CoA + reduced [electron-transfer flavoprotein]</text>
        <dbReference type="Rhea" id="RHEA:17721"/>
        <dbReference type="Rhea" id="RHEA-COMP:10685"/>
        <dbReference type="Rhea" id="RHEA-COMP:10686"/>
        <dbReference type="ChEBI" id="CHEBI:15378"/>
        <dbReference type="ChEBI" id="CHEBI:57692"/>
        <dbReference type="ChEBI" id="CHEBI:58307"/>
        <dbReference type="ChEBI" id="CHEBI:83721"/>
        <dbReference type="ChEBI" id="CHEBI:83727"/>
        <dbReference type="EC" id="1.3.8.8"/>
    </reaction>
    <physiologicalReaction direction="left-to-right" evidence="18">
        <dbReference type="Rhea" id="RHEA:17722"/>
    </physiologicalReaction>
</comment>
<comment type="catalytic activity">
    <reaction evidence="23">
        <text>tetracosanoyl-CoA + oxidized [electron-transfer flavoprotein] + H(+) = (2E)-tetracosenoyl-CoA + reduced [electron-transfer flavoprotein]</text>
        <dbReference type="Rhea" id="RHEA:47232"/>
        <dbReference type="Rhea" id="RHEA-COMP:10685"/>
        <dbReference type="Rhea" id="RHEA-COMP:10686"/>
        <dbReference type="ChEBI" id="CHEBI:15378"/>
        <dbReference type="ChEBI" id="CHEBI:57692"/>
        <dbReference type="ChEBI" id="CHEBI:58307"/>
        <dbReference type="ChEBI" id="CHEBI:65052"/>
        <dbReference type="ChEBI" id="CHEBI:74693"/>
    </reaction>
    <physiologicalReaction direction="left-to-right" evidence="23">
        <dbReference type="Rhea" id="RHEA:47233"/>
    </physiologicalReaction>
</comment>
<evidence type="ECO:0000256" key="11">
    <source>
        <dbReference type="ARBA" id="ARBA00022832"/>
    </source>
</evidence>
<comment type="cofactor">
    <cofactor evidence="1 31">
        <name>FAD</name>
        <dbReference type="ChEBI" id="CHEBI:57692"/>
    </cofactor>
</comment>
<dbReference type="Pfam" id="PF02770">
    <property type="entry name" value="Acyl-CoA_dh_M"/>
    <property type="match status" value="1"/>
</dbReference>
<dbReference type="InterPro" id="IPR006089">
    <property type="entry name" value="Acyl-CoA_DH_CS"/>
</dbReference>
<evidence type="ECO:0000313" key="35">
    <source>
        <dbReference type="EMBL" id="KAK8724850.1"/>
    </source>
</evidence>
<accession>A0AAW0W7L7</accession>
<evidence type="ECO:0000256" key="20">
    <source>
        <dbReference type="ARBA" id="ARBA00047893"/>
    </source>
</evidence>
<evidence type="ECO:0000256" key="22">
    <source>
        <dbReference type="ARBA" id="ARBA00048020"/>
    </source>
</evidence>
<evidence type="ECO:0000256" key="28">
    <source>
        <dbReference type="ARBA" id="ARBA00049140"/>
    </source>
</evidence>
<dbReference type="InterPro" id="IPR009100">
    <property type="entry name" value="AcylCoA_DH/oxidase_NM_dom_sf"/>
</dbReference>
<dbReference type="Gene3D" id="2.40.110.10">
    <property type="entry name" value="Butyryl-CoA Dehydrogenase, subunit A, domain 2"/>
    <property type="match status" value="1"/>
</dbReference>
<dbReference type="InterPro" id="IPR050741">
    <property type="entry name" value="Acyl-CoA_dehydrogenase"/>
</dbReference>
<comment type="subunit">
    <text evidence="5">Homotetramer.</text>
</comment>
<evidence type="ECO:0000313" key="36">
    <source>
        <dbReference type="Proteomes" id="UP001445076"/>
    </source>
</evidence>
<gene>
    <name evidence="35" type="ORF">OTU49_010945</name>
</gene>
<dbReference type="InterPro" id="IPR013786">
    <property type="entry name" value="AcylCoA_DH/ox_N"/>
</dbReference>
<evidence type="ECO:0000256" key="5">
    <source>
        <dbReference type="ARBA" id="ARBA00011881"/>
    </source>
</evidence>
<dbReference type="Pfam" id="PF02771">
    <property type="entry name" value="Acyl-CoA_dh_N"/>
    <property type="match status" value="1"/>
</dbReference>
<sequence length="456" mass="50910">TGSGTQQFSLIMSLMATTRRLPGQLLARALALGPRSITTTHKRDGEVSSDHEEEAIHYRPSTAQAPKMTDIGTRPIFNEDHDIFRTSVRKFFNEEVLPHHAQFEKDGYVSRECWLKAGEQGLLGTDTPAEMGGIGGDFKDGAIIMEEQMYVNCSGPGFPLHTHIIMPYITHYGSQEQIDKYIPEMTAGRKIGAIAMTEPGAGSDLQGVHTNARRDGDDWILNGSKTFITNGYMCDVVIVVAITNPSAKTKAHGISLFLVDAGTPGFRKGRKLEKMGLRAQDTAELFFEDVRLPASALLGKENHGFYYLMNELPQERLLIGIMSCANCEWQLEETRAYLMSRKAFGKTLSNLQTVQHKLAELKTEICVARAFTDQCIDLHNVGKLDGSMASMCKYWMSEMQNRVGYQCVQLHGGWGYMWEYPICKAYVDARVQTIYGGSNEIMKELIARQIVGDKRL</sequence>
<evidence type="ECO:0000256" key="23">
    <source>
        <dbReference type="ARBA" id="ARBA00048086"/>
    </source>
</evidence>
<evidence type="ECO:0000256" key="31">
    <source>
        <dbReference type="RuleBase" id="RU362125"/>
    </source>
</evidence>
<dbReference type="InterPro" id="IPR009075">
    <property type="entry name" value="AcylCo_DH/oxidase_C"/>
</dbReference>
<dbReference type="InterPro" id="IPR006091">
    <property type="entry name" value="Acyl-CoA_Oxase/DH_mid-dom"/>
</dbReference>
<evidence type="ECO:0000256" key="7">
    <source>
        <dbReference type="ARBA" id="ARBA00014123"/>
    </source>
</evidence>
<comment type="subcellular location">
    <subcellularLocation>
        <location evidence="2">Mitochondrion matrix</location>
    </subcellularLocation>
</comment>
<comment type="catalytic activity">
    <reaction evidence="20">
        <text>dodecanoyl-CoA + oxidized [electron-transfer flavoprotein] + H(+) = (2E)-dodecenoyl-CoA + reduced [electron-transfer flavoprotein]</text>
        <dbReference type="Rhea" id="RHEA:47296"/>
        <dbReference type="Rhea" id="RHEA-COMP:10685"/>
        <dbReference type="Rhea" id="RHEA-COMP:10686"/>
        <dbReference type="ChEBI" id="CHEBI:15378"/>
        <dbReference type="ChEBI" id="CHEBI:57330"/>
        <dbReference type="ChEBI" id="CHEBI:57375"/>
        <dbReference type="ChEBI" id="CHEBI:57692"/>
        <dbReference type="ChEBI" id="CHEBI:58307"/>
    </reaction>
    <physiologicalReaction direction="left-to-right" evidence="20">
        <dbReference type="Rhea" id="RHEA:47297"/>
    </physiologicalReaction>
</comment>
<evidence type="ECO:0000256" key="1">
    <source>
        <dbReference type="ARBA" id="ARBA00001974"/>
    </source>
</evidence>
<evidence type="ECO:0000256" key="4">
    <source>
        <dbReference type="ARBA" id="ARBA00009347"/>
    </source>
</evidence>
<keyword evidence="8" id="KW-0597">Phosphoprotein</keyword>
<evidence type="ECO:0000256" key="27">
    <source>
        <dbReference type="ARBA" id="ARBA00049038"/>
    </source>
</evidence>
<keyword evidence="9 31" id="KW-0285">Flavoprotein</keyword>
<evidence type="ECO:0000256" key="25">
    <source>
        <dbReference type="ARBA" id="ARBA00048725"/>
    </source>
</evidence>
<comment type="similarity">
    <text evidence="4 31">Belongs to the acyl-CoA dehydrogenase family.</text>
</comment>
<dbReference type="CDD" id="cd01160">
    <property type="entry name" value="LCAD"/>
    <property type="match status" value="1"/>
</dbReference>
<dbReference type="SUPFAM" id="SSF47203">
    <property type="entry name" value="Acyl-CoA dehydrogenase C-terminal domain-like"/>
    <property type="match status" value="1"/>
</dbReference>
<evidence type="ECO:0000256" key="30">
    <source>
        <dbReference type="ARBA" id="ARBA00049224"/>
    </source>
</evidence>
<protein>
    <recommendedName>
        <fullName evidence="7">Long-chain specific acyl-CoA dehydrogenase, mitochondrial</fullName>
        <ecNumber evidence="6">1.3.8.8</ecNumber>
    </recommendedName>
</protein>
<comment type="caution">
    <text evidence="35">The sequence shown here is derived from an EMBL/GenBank/DDBJ whole genome shotgun (WGS) entry which is preliminary data.</text>
</comment>
<comment type="catalytic activity">
    <reaction evidence="28">
        <text>eicosanoyl-CoA + oxidized [electron-transfer flavoprotein] + H(+) = (2E)-eicosenoyl-CoA + reduced [electron-transfer flavoprotein]</text>
        <dbReference type="Rhea" id="RHEA:47236"/>
        <dbReference type="Rhea" id="RHEA-COMP:10685"/>
        <dbReference type="Rhea" id="RHEA-COMP:10686"/>
        <dbReference type="ChEBI" id="CHEBI:15378"/>
        <dbReference type="ChEBI" id="CHEBI:57380"/>
        <dbReference type="ChEBI" id="CHEBI:57692"/>
        <dbReference type="ChEBI" id="CHEBI:58307"/>
        <dbReference type="ChEBI" id="CHEBI:74691"/>
    </reaction>
    <physiologicalReaction direction="left-to-right" evidence="28">
        <dbReference type="Rhea" id="RHEA:47237"/>
    </physiologicalReaction>
</comment>
<feature type="non-terminal residue" evidence="35">
    <location>
        <position position="1"/>
    </location>
</feature>
<dbReference type="SUPFAM" id="SSF56645">
    <property type="entry name" value="Acyl-CoA dehydrogenase NM domain-like"/>
    <property type="match status" value="1"/>
</dbReference>
<evidence type="ECO:0000259" key="32">
    <source>
        <dbReference type="Pfam" id="PF00441"/>
    </source>
</evidence>
<comment type="catalytic activity">
    <reaction evidence="22">
        <text>docosanoyl-CoA + oxidized [electron-transfer flavoprotein] + H(+) = (2E)-docosenoyl-CoA + reduced [electron-transfer flavoprotein]</text>
        <dbReference type="Rhea" id="RHEA:47228"/>
        <dbReference type="Rhea" id="RHEA-COMP:10685"/>
        <dbReference type="Rhea" id="RHEA-COMP:10686"/>
        <dbReference type="ChEBI" id="CHEBI:15378"/>
        <dbReference type="ChEBI" id="CHEBI:57692"/>
        <dbReference type="ChEBI" id="CHEBI:58307"/>
        <dbReference type="ChEBI" id="CHEBI:65059"/>
        <dbReference type="ChEBI" id="CHEBI:74692"/>
    </reaction>
    <physiologicalReaction direction="left-to-right" evidence="22">
        <dbReference type="Rhea" id="RHEA:47229"/>
    </physiologicalReaction>
</comment>
<dbReference type="FunFam" id="1.10.540.10:FF:000017">
    <property type="entry name" value="long-chain specific acyl-CoA dehydrogenase, mitochondrial"/>
    <property type="match status" value="1"/>
</dbReference>
<comment type="catalytic activity">
    <reaction evidence="24">
        <text>(5Z)-tetradecenoyl-CoA + oxidized [electron-transfer flavoprotein] + H(+) = (2E,5Z)-tetradecadienoyl-CoA + reduced [electron-transfer flavoprotein]</text>
        <dbReference type="Rhea" id="RHEA:47448"/>
        <dbReference type="Rhea" id="RHEA-COMP:10685"/>
        <dbReference type="Rhea" id="RHEA-COMP:10686"/>
        <dbReference type="ChEBI" id="CHEBI:15378"/>
        <dbReference type="ChEBI" id="CHEBI:57692"/>
        <dbReference type="ChEBI" id="CHEBI:58307"/>
        <dbReference type="ChEBI" id="CHEBI:84650"/>
        <dbReference type="ChEBI" id="CHEBI:87701"/>
    </reaction>
    <physiologicalReaction direction="left-to-right" evidence="24">
        <dbReference type="Rhea" id="RHEA:47449"/>
    </physiologicalReaction>
</comment>
<keyword evidence="36" id="KW-1185">Reference proteome</keyword>
<evidence type="ECO:0000256" key="10">
    <source>
        <dbReference type="ARBA" id="ARBA00022827"/>
    </source>
</evidence>
<dbReference type="PROSITE" id="PS00073">
    <property type="entry name" value="ACYL_COA_DH_2"/>
    <property type="match status" value="1"/>
</dbReference>
<comment type="catalytic activity">
    <reaction evidence="30">
        <text>octadecanoyl-CoA + oxidized [electron-transfer flavoprotein] + H(+) = (2E)-octadecenoyl-CoA + reduced [electron-transfer flavoprotein]</text>
        <dbReference type="Rhea" id="RHEA:47240"/>
        <dbReference type="Rhea" id="RHEA-COMP:10685"/>
        <dbReference type="Rhea" id="RHEA-COMP:10686"/>
        <dbReference type="ChEBI" id="CHEBI:15378"/>
        <dbReference type="ChEBI" id="CHEBI:57394"/>
        <dbReference type="ChEBI" id="CHEBI:57692"/>
        <dbReference type="ChEBI" id="CHEBI:58307"/>
        <dbReference type="ChEBI" id="CHEBI:71412"/>
    </reaction>
    <physiologicalReaction direction="left-to-right" evidence="30">
        <dbReference type="Rhea" id="RHEA:47241"/>
    </physiologicalReaction>
</comment>
<dbReference type="EMBL" id="JARKIK010000084">
    <property type="protein sequence ID" value="KAK8724850.1"/>
    <property type="molecule type" value="Genomic_DNA"/>
</dbReference>
<dbReference type="PANTHER" id="PTHR48083:SF20">
    <property type="entry name" value="LONG-CHAIN SPECIFIC ACYL-COA DEHYDROGENASE, MITOCHONDRIAL"/>
    <property type="match status" value="1"/>
</dbReference>
<evidence type="ECO:0000256" key="3">
    <source>
        <dbReference type="ARBA" id="ARBA00005198"/>
    </source>
</evidence>
<dbReference type="FunFam" id="2.40.110.10:FF:000002">
    <property type="entry name" value="Acyl-CoA dehydrogenase fadE12"/>
    <property type="match status" value="1"/>
</dbReference>
<keyword evidence="12" id="KW-0809">Transit peptide</keyword>
<dbReference type="GO" id="GO:0019254">
    <property type="term" value="P:carnitine metabolic process, CoA-linked"/>
    <property type="evidence" value="ECO:0007669"/>
    <property type="project" value="TreeGrafter"/>
</dbReference>
<dbReference type="Gene3D" id="1.20.140.10">
    <property type="entry name" value="Butyryl-CoA Dehydrogenase, subunit A, domain 3"/>
    <property type="match status" value="1"/>
</dbReference>
<feature type="domain" description="Acyl-CoA dehydrogenase/oxidase C-terminal" evidence="32">
    <location>
        <begin position="302"/>
        <end position="450"/>
    </location>
</feature>
<evidence type="ECO:0000256" key="14">
    <source>
        <dbReference type="ARBA" id="ARBA00023002"/>
    </source>
</evidence>
<name>A0AAW0W7L7_CHEQU</name>
<evidence type="ECO:0000256" key="12">
    <source>
        <dbReference type="ARBA" id="ARBA00022946"/>
    </source>
</evidence>
<evidence type="ECO:0000256" key="18">
    <source>
        <dbReference type="ARBA" id="ARBA00047434"/>
    </source>
</evidence>
<comment type="catalytic activity">
    <reaction evidence="27">
        <text>tetradecanoyl-CoA + oxidized [electron-transfer flavoprotein] + H(+) = (2E)-tetradecenoyl-CoA + reduced [electron-transfer flavoprotein]</text>
        <dbReference type="Rhea" id="RHEA:47316"/>
        <dbReference type="Rhea" id="RHEA-COMP:10685"/>
        <dbReference type="Rhea" id="RHEA-COMP:10686"/>
        <dbReference type="ChEBI" id="CHEBI:15378"/>
        <dbReference type="ChEBI" id="CHEBI:57385"/>
        <dbReference type="ChEBI" id="CHEBI:57692"/>
        <dbReference type="ChEBI" id="CHEBI:58307"/>
        <dbReference type="ChEBI" id="CHEBI:61405"/>
    </reaction>
    <physiologicalReaction direction="left-to-right" evidence="27">
        <dbReference type="Rhea" id="RHEA:47317"/>
    </physiologicalReaction>
</comment>
<dbReference type="InterPro" id="IPR037069">
    <property type="entry name" value="AcylCoA_DH/ox_N_sf"/>
</dbReference>
<comment type="function">
    <text evidence="17">Long-chain specific acyl-CoA dehydrogenase is one of the acyl-CoA dehydrogenases that catalyze the first step of mitochondrial fatty acid beta-oxidation, an aerobic process breaking down fatty acids into acetyl-CoA and allowing the production of energy from fats. The first step of fatty acid beta-oxidation consists in the removal of one hydrogen from C-2 and C-3 of the straight-chain fatty acyl-CoA thioester, resulting in the formation of trans-2-enoyl-CoA. Among the different mitochondrial acyl-CoA dehydrogenases, long-chain specific acyl-CoA dehydrogenase can act on saturated and unsaturated acyl-CoAs with 6 to 24 carbons with a preference for 8 to 18 carbons long primary chains.</text>
</comment>
<evidence type="ECO:0000256" key="9">
    <source>
        <dbReference type="ARBA" id="ARBA00022630"/>
    </source>
</evidence>
<evidence type="ECO:0000256" key="24">
    <source>
        <dbReference type="ARBA" id="ARBA00048187"/>
    </source>
</evidence>
<evidence type="ECO:0000259" key="33">
    <source>
        <dbReference type="Pfam" id="PF02770"/>
    </source>
</evidence>
<keyword evidence="14 31" id="KW-0560">Oxidoreductase</keyword>
<organism evidence="35 36">
    <name type="scientific">Cherax quadricarinatus</name>
    <name type="common">Australian red claw crayfish</name>
    <dbReference type="NCBI Taxonomy" id="27406"/>
    <lineage>
        <taxon>Eukaryota</taxon>
        <taxon>Metazoa</taxon>
        <taxon>Ecdysozoa</taxon>
        <taxon>Arthropoda</taxon>
        <taxon>Crustacea</taxon>
        <taxon>Multicrustacea</taxon>
        <taxon>Malacostraca</taxon>
        <taxon>Eumalacostraca</taxon>
        <taxon>Eucarida</taxon>
        <taxon>Decapoda</taxon>
        <taxon>Pleocyemata</taxon>
        <taxon>Astacidea</taxon>
        <taxon>Parastacoidea</taxon>
        <taxon>Parastacidae</taxon>
        <taxon>Cherax</taxon>
    </lineage>
</organism>
<dbReference type="InterPro" id="IPR036250">
    <property type="entry name" value="AcylCo_DH-like_C"/>
</dbReference>
<dbReference type="GO" id="GO:0033539">
    <property type="term" value="P:fatty acid beta-oxidation using acyl-CoA dehydrogenase"/>
    <property type="evidence" value="ECO:0007669"/>
    <property type="project" value="TreeGrafter"/>
</dbReference>
<evidence type="ECO:0000256" key="29">
    <source>
        <dbReference type="ARBA" id="ARBA00049192"/>
    </source>
</evidence>
<dbReference type="InterPro" id="IPR046373">
    <property type="entry name" value="Acyl-CoA_Oxase/DH_mid-dom_sf"/>
</dbReference>
<keyword evidence="10 31" id="KW-0274">FAD</keyword>
<dbReference type="Proteomes" id="UP001445076">
    <property type="component" value="Unassembled WGS sequence"/>
</dbReference>
<comment type="catalytic activity">
    <reaction evidence="29">
        <text>hexanoyl-CoA + oxidized [electron-transfer flavoprotein] + H(+) = (2E)-hexenoyl-CoA + reduced [electron-transfer flavoprotein]</text>
        <dbReference type="Rhea" id="RHEA:43464"/>
        <dbReference type="Rhea" id="RHEA-COMP:10685"/>
        <dbReference type="Rhea" id="RHEA-COMP:10686"/>
        <dbReference type="ChEBI" id="CHEBI:15378"/>
        <dbReference type="ChEBI" id="CHEBI:57692"/>
        <dbReference type="ChEBI" id="CHEBI:58307"/>
        <dbReference type="ChEBI" id="CHEBI:62077"/>
        <dbReference type="ChEBI" id="CHEBI:62620"/>
    </reaction>
    <physiologicalReaction direction="left-to-right" evidence="29">
        <dbReference type="Rhea" id="RHEA:43465"/>
    </physiologicalReaction>
</comment>
<dbReference type="AlphaFoldDB" id="A0AAW0W7L7"/>
<dbReference type="Pfam" id="PF00441">
    <property type="entry name" value="Acyl-CoA_dh_1"/>
    <property type="match status" value="1"/>
</dbReference>
<dbReference type="PROSITE" id="PS00072">
    <property type="entry name" value="ACYL_COA_DH_1"/>
    <property type="match status" value="1"/>
</dbReference>
<dbReference type="EC" id="1.3.8.8" evidence="6"/>
<comment type="catalytic activity">
    <reaction evidence="26">
        <text>octanoyl-CoA + oxidized [electron-transfer flavoprotein] + H(+) = (2E)-octenoyl-CoA + reduced [electron-transfer flavoprotein]</text>
        <dbReference type="Rhea" id="RHEA:48180"/>
        <dbReference type="Rhea" id="RHEA-COMP:10685"/>
        <dbReference type="Rhea" id="RHEA-COMP:10686"/>
        <dbReference type="ChEBI" id="CHEBI:15378"/>
        <dbReference type="ChEBI" id="CHEBI:57386"/>
        <dbReference type="ChEBI" id="CHEBI:57692"/>
        <dbReference type="ChEBI" id="CHEBI:58307"/>
        <dbReference type="ChEBI" id="CHEBI:62242"/>
    </reaction>
    <physiologicalReaction direction="left-to-right" evidence="26">
        <dbReference type="Rhea" id="RHEA:48181"/>
    </physiologicalReaction>
</comment>
<evidence type="ECO:0000256" key="8">
    <source>
        <dbReference type="ARBA" id="ARBA00022553"/>
    </source>
</evidence>
<dbReference type="Gene3D" id="1.10.540.10">
    <property type="entry name" value="Acyl-CoA dehydrogenase/oxidase, N-terminal domain"/>
    <property type="match status" value="1"/>
</dbReference>
<evidence type="ECO:0000259" key="34">
    <source>
        <dbReference type="Pfam" id="PF02771"/>
    </source>
</evidence>
<evidence type="ECO:0000256" key="17">
    <source>
        <dbReference type="ARBA" id="ARBA00045155"/>
    </source>
</evidence>
<dbReference type="FunFam" id="1.20.140.10:FF:000020">
    <property type="entry name" value="Long-chain specific acyl-CoA dehydrogenase, mitochondrial"/>
    <property type="match status" value="1"/>
</dbReference>
<comment type="catalytic activity">
    <reaction evidence="19">
        <text>decanoyl-CoA + oxidized [electron-transfer flavoprotein] + H(+) = (2E)-decenoyl-CoA + reduced [electron-transfer flavoprotein]</text>
        <dbReference type="Rhea" id="RHEA:48176"/>
        <dbReference type="Rhea" id="RHEA-COMP:10685"/>
        <dbReference type="Rhea" id="RHEA-COMP:10686"/>
        <dbReference type="ChEBI" id="CHEBI:15378"/>
        <dbReference type="ChEBI" id="CHEBI:57692"/>
        <dbReference type="ChEBI" id="CHEBI:58307"/>
        <dbReference type="ChEBI" id="CHEBI:61406"/>
        <dbReference type="ChEBI" id="CHEBI:61430"/>
    </reaction>
    <physiologicalReaction direction="left-to-right" evidence="19">
        <dbReference type="Rhea" id="RHEA:48177"/>
    </physiologicalReaction>
</comment>
<evidence type="ECO:0000256" key="16">
    <source>
        <dbReference type="ARBA" id="ARBA00023128"/>
    </source>
</evidence>